<dbReference type="SMART" id="SM00141">
    <property type="entry name" value="PDGF"/>
    <property type="match status" value="1"/>
</dbReference>
<evidence type="ECO:0000256" key="3">
    <source>
        <dbReference type="SAM" id="SignalP"/>
    </source>
</evidence>
<feature type="compositionally biased region" description="Acidic residues" evidence="2">
    <location>
        <begin position="304"/>
        <end position="325"/>
    </location>
</feature>
<dbReference type="PANTHER" id="PTHR21719">
    <property type="entry name" value="FI06402P-RELATED"/>
    <property type="match status" value="1"/>
</dbReference>
<gene>
    <name evidence="5" type="primary">100678986</name>
</gene>
<feature type="domain" description="Platelet-derived growth factor (PDGF) family profile" evidence="4">
    <location>
        <begin position="520"/>
        <end position="614"/>
    </location>
</feature>
<dbReference type="InParanoid" id="A0A7M7GFU6"/>
<sequence length="741" mass="85952">MRTTRVLLASLALLLLCLLLAGEARRYADDEDLADRAPHHKHRHRHELQPRWPSAGKKRASNDAEDDYYDDSDYEDYLDEDESAEEEYKDRRAGRSHSPKRSGGNQRRYPPPRYHHRGSHHVGSARGHEARAHDRLGSNRHRAGSRGTGYPRKRYEDEDSELEAEYDRLHRRRYDDSDEEDDYHAKHKSPRRRIVEPSDSKARRSRYEPPRKDWRYKLDDEEDDYAYDADDEAEESEELENERANRSRKHSARKSFRPAHHEVESPKPAHRRATAYSKLDEWMKRVRNSSRSHERRNPSPWPEDAGDEDDELELWKDEEPEDKELDNDFYKNDESTSLKSYDDIIRRLTEERTTTSTSTAAPVKRDYRNTFYDSKRRHANLVDSTGRKKSLQDEEEEEEDDDEEAQADANMDYNDDDFLASASSPSTTRGPPPTTSTTSTTSTTTTTTTARPWYSASKNTRNFSSDNSGYQAKSERPMSPISAAKWGDLGTREGVEKTRNSMLSESSKASDFSAAQSHAIRVAREGSCRWPRAKVIPVLDIYYNSTTNYWPHCVILHRCSDDTGCCRHESFTCEAKHIQRVELAFHVVSLHGSQGVAKLTFDNHTECRCSERKNLESHRNPRHNVQAPANIVKQQRPRKPCRCPSNFLPMITSDDSCECTCPDRDREETCQKLLMGRGYLSNVDRQCIKEERCMAPKCFYGAYLVETGGCPQKKKFIDSNVWSRRPSNNYQYPRGRSWRTP</sequence>
<dbReference type="InterPro" id="IPR029034">
    <property type="entry name" value="Cystine-knot_cytokine"/>
</dbReference>
<dbReference type="PROSITE" id="PS50278">
    <property type="entry name" value="PDGF_2"/>
    <property type="match status" value="1"/>
</dbReference>
<organism evidence="5 6">
    <name type="scientific">Nasonia vitripennis</name>
    <name type="common">Parasitic wasp</name>
    <dbReference type="NCBI Taxonomy" id="7425"/>
    <lineage>
        <taxon>Eukaryota</taxon>
        <taxon>Metazoa</taxon>
        <taxon>Ecdysozoa</taxon>
        <taxon>Arthropoda</taxon>
        <taxon>Hexapoda</taxon>
        <taxon>Insecta</taxon>
        <taxon>Pterygota</taxon>
        <taxon>Neoptera</taxon>
        <taxon>Endopterygota</taxon>
        <taxon>Hymenoptera</taxon>
        <taxon>Apocrita</taxon>
        <taxon>Proctotrupomorpha</taxon>
        <taxon>Chalcidoidea</taxon>
        <taxon>Pteromalidae</taxon>
        <taxon>Pteromalinae</taxon>
        <taxon>Nasonia</taxon>
    </lineage>
</organism>
<feature type="signal peptide" evidence="3">
    <location>
        <begin position="1"/>
        <end position="24"/>
    </location>
</feature>
<proteinExistence type="inferred from homology"/>
<name>A0A7M7GFU6_NASVI</name>
<comment type="similarity">
    <text evidence="1">Belongs to the PDGF/VEGF growth factor family.</text>
</comment>
<dbReference type="Proteomes" id="UP000002358">
    <property type="component" value="Chromosome 2"/>
</dbReference>
<feature type="compositionally biased region" description="Basic and acidic residues" evidence="2">
    <location>
        <begin position="490"/>
        <end position="499"/>
    </location>
</feature>
<dbReference type="GO" id="GO:0016020">
    <property type="term" value="C:membrane"/>
    <property type="evidence" value="ECO:0007669"/>
    <property type="project" value="InterPro"/>
</dbReference>
<evidence type="ECO:0000313" key="6">
    <source>
        <dbReference type="Proteomes" id="UP000002358"/>
    </source>
</evidence>
<feature type="compositionally biased region" description="Basic and acidic residues" evidence="2">
    <location>
        <begin position="193"/>
        <end position="218"/>
    </location>
</feature>
<dbReference type="OrthoDB" id="6370328at2759"/>
<dbReference type="Pfam" id="PF00341">
    <property type="entry name" value="PDGF"/>
    <property type="match status" value="1"/>
</dbReference>
<feature type="chain" id="PRO_5029482261" description="Platelet-derived growth factor (PDGF) family profile domain-containing protein" evidence="3">
    <location>
        <begin position="25"/>
        <end position="741"/>
    </location>
</feature>
<feature type="compositionally biased region" description="Basic residues" evidence="2">
    <location>
        <begin position="246"/>
        <end position="258"/>
    </location>
</feature>
<evidence type="ECO:0000256" key="1">
    <source>
        <dbReference type="RuleBase" id="RU003818"/>
    </source>
</evidence>
<feature type="compositionally biased region" description="Acidic residues" evidence="2">
    <location>
        <begin position="219"/>
        <end position="240"/>
    </location>
</feature>
<dbReference type="OMA" id="YYERSYP"/>
<keyword evidence="3" id="KW-0732">Signal</keyword>
<dbReference type="PANTHER" id="PTHR21719:SF1">
    <property type="entry name" value="FI06402P-RELATED"/>
    <property type="match status" value="1"/>
</dbReference>
<protein>
    <recommendedName>
        <fullName evidence="4">Platelet-derived growth factor (PDGF) family profile domain-containing protein</fullName>
    </recommendedName>
</protein>
<evidence type="ECO:0000259" key="4">
    <source>
        <dbReference type="PROSITE" id="PS50278"/>
    </source>
</evidence>
<keyword evidence="1" id="KW-0339">Growth factor</keyword>
<dbReference type="SMR" id="A0A7M7GFU6"/>
<keyword evidence="6" id="KW-1185">Reference proteome</keyword>
<reference evidence="5" key="1">
    <citation type="submission" date="2021-01" db="UniProtKB">
        <authorList>
            <consortium name="EnsemblMetazoa"/>
        </authorList>
    </citation>
    <scope>IDENTIFICATION</scope>
</reference>
<dbReference type="SUPFAM" id="SSF57501">
    <property type="entry name" value="Cystine-knot cytokines"/>
    <property type="match status" value="1"/>
</dbReference>
<feature type="compositionally biased region" description="Low complexity" evidence="2">
    <location>
        <begin position="421"/>
        <end position="452"/>
    </location>
</feature>
<dbReference type="EnsemblMetazoa" id="XM_003424112">
    <property type="protein sequence ID" value="XP_003424160"/>
    <property type="gene ID" value="LOC100678986"/>
</dbReference>
<evidence type="ECO:0000313" key="5">
    <source>
        <dbReference type="EnsemblMetazoa" id="XP_003424160"/>
    </source>
</evidence>
<accession>A0A7M7GFU6</accession>
<dbReference type="GO" id="GO:0008083">
    <property type="term" value="F:growth factor activity"/>
    <property type="evidence" value="ECO:0007669"/>
    <property type="project" value="UniProtKB-KW"/>
</dbReference>
<dbReference type="AlphaFoldDB" id="A0A7M7GFU6"/>
<feature type="compositionally biased region" description="Basic and acidic residues" evidence="2">
    <location>
        <begin position="126"/>
        <end position="137"/>
    </location>
</feature>
<dbReference type="KEGG" id="nvi:100678986"/>
<evidence type="ECO:0000256" key="2">
    <source>
        <dbReference type="SAM" id="MobiDB-lite"/>
    </source>
</evidence>
<dbReference type="GO" id="GO:0035099">
    <property type="term" value="P:hemocyte migration"/>
    <property type="evidence" value="ECO:0007669"/>
    <property type="project" value="TreeGrafter"/>
</dbReference>
<dbReference type="Gene3D" id="2.10.90.10">
    <property type="entry name" value="Cystine-knot cytokines"/>
    <property type="match status" value="1"/>
</dbReference>
<feature type="region of interest" description="Disordered" evidence="2">
    <location>
        <begin position="37"/>
        <end position="508"/>
    </location>
</feature>
<feature type="compositionally biased region" description="Acidic residues" evidence="2">
    <location>
        <begin position="63"/>
        <end position="85"/>
    </location>
</feature>
<feature type="compositionally biased region" description="Basic and acidic residues" evidence="2">
    <location>
        <begin position="326"/>
        <end position="353"/>
    </location>
</feature>
<dbReference type="InterPro" id="IPR000072">
    <property type="entry name" value="PDGF/VEGF_dom"/>
</dbReference>
<feature type="compositionally biased region" description="Acidic residues" evidence="2">
    <location>
        <begin position="393"/>
        <end position="406"/>
    </location>
</feature>
<feature type="compositionally biased region" description="Polar residues" evidence="2">
    <location>
        <begin position="456"/>
        <end position="471"/>
    </location>
</feature>